<gene>
    <name evidence="1" type="ORF">B1812_15160</name>
</gene>
<proteinExistence type="predicted"/>
<keyword evidence="2" id="KW-1185">Reference proteome</keyword>
<dbReference type="OrthoDB" id="7475655at2"/>
<dbReference type="AlphaFoldDB" id="A0A1W6MX84"/>
<dbReference type="Proteomes" id="UP000193978">
    <property type="component" value="Chromosome"/>
</dbReference>
<reference evidence="1 2" key="1">
    <citation type="submission" date="2017-02" db="EMBL/GenBank/DDBJ databases">
        <authorList>
            <person name="Peterson S.W."/>
        </authorList>
    </citation>
    <scope>NUCLEOTIDE SEQUENCE [LARGE SCALE GENOMIC DNA]</scope>
    <source>
        <strain evidence="1 2">S285</strain>
    </source>
</reference>
<dbReference type="EMBL" id="CP019948">
    <property type="protein sequence ID" value="ARN82204.1"/>
    <property type="molecule type" value="Genomic_DNA"/>
</dbReference>
<evidence type="ECO:0000313" key="1">
    <source>
        <dbReference type="EMBL" id="ARN82204.1"/>
    </source>
</evidence>
<dbReference type="STRING" id="655015.B1812_15160"/>
<name>A0A1W6MX84_9HYPH</name>
<dbReference type="KEGG" id="mbry:B1812_15160"/>
<dbReference type="RefSeq" id="WP_085772326.1">
    <property type="nucleotide sequence ID" value="NZ_AP027149.1"/>
</dbReference>
<organism evidence="1 2">
    <name type="scientific">Methylocystis bryophila</name>
    <dbReference type="NCBI Taxonomy" id="655015"/>
    <lineage>
        <taxon>Bacteria</taxon>
        <taxon>Pseudomonadati</taxon>
        <taxon>Pseudomonadota</taxon>
        <taxon>Alphaproteobacteria</taxon>
        <taxon>Hyphomicrobiales</taxon>
        <taxon>Methylocystaceae</taxon>
        <taxon>Methylocystis</taxon>
    </lineage>
</organism>
<protein>
    <submittedName>
        <fullName evidence="1">Uncharacterized protein</fullName>
    </submittedName>
</protein>
<sequence>MRVPAGDIEGLALDRLRAFFSSRTEVADALALLDLDVRLLDAALRSALHFSQRWLAMPPVELASLVREIVERVSVAIDRIEIRLSLAKVAAALKAGETSQPLDLDPVVLSIEAKLQRAGKGKRLVIQNRDATEVNAGLVDLVGEAFALRHQLLSGPDDSIEAMIERLGISRGRLSSLIRLSYLAPDIVRAFMEGRQPLELTPTRLLHLSKDLPHDWKEQRVFLGFVG</sequence>
<evidence type="ECO:0000313" key="2">
    <source>
        <dbReference type="Proteomes" id="UP000193978"/>
    </source>
</evidence>
<accession>A0A1W6MX84</accession>